<dbReference type="RefSeq" id="WP_113959990.1">
    <property type="nucleotide sequence ID" value="NZ_QNRR01000007.1"/>
</dbReference>
<reference evidence="1 2" key="1">
    <citation type="submission" date="2018-06" db="EMBL/GenBank/DDBJ databases">
        <title>Genomic Encyclopedia of Type Strains, Phase IV (KMG-IV): sequencing the most valuable type-strain genomes for metagenomic binning, comparative biology and taxonomic classification.</title>
        <authorList>
            <person name="Goeker M."/>
        </authorList>
    </citation>
    <scope>NUCLEOTIDE SEQUENCE [LARGE SCALE GENOMIC DNA]</scope>
    <source>
        <strain evidence="1 2">DSM 25532</strain>
    </source>
</reference>
<dbReference type="AlphaFoldDB" id="A0A366HHP3"/>
<evidence type="ECO:0000313" key="2">
    <source>
        <dbReference type="Proteomes" id="UP000253426"/>
    </source>
</evidence>
<protein>
    <submittedName>
        <fullName evidence="1">Uncharacterized protein</fullName>
    </submittedName>
</protein>
<sequence>MSAPTISFLVAEEHLEDGLWNPKDSAEAPAGLQINLIGNRAHYLKLAEFIKKFAEQDTSNDSEYHEHFNGMMSVDGRTRLHIILRKDDVGDGSYSTSFPKSRK</sequence>
<dbReference type="Proteomes" id="UP000253426">
    <property type="component" value="Unassembled WGS sequence"/>
</dbReference>
<dbReference type="EMBL" id="QNRR01000007">
    <property type="protein sequence ID" value="RBP41355.1"/>
    <property type="molecule type" value="Genomic_DNA"/>
</dbReference>
<accession>A0A366HHP3</accession>
<evidence type="ECO:0000313" key="1">
    <source>
        <dbReference type="EMBL" id="RBP41355.1"/>
    </source>
</evidence>
<name>A0A366HHP3_9BACT</name>
<comment type="caution">
    <text evidence="1">The sequence shown here is derived from an EMBL/GenBank/DDBJ whole genome shotgun (WGS) entry which is preliminary data.</text>
</comment>
<organism evidence="1 2">
    <name type="scientific">Roseimicrobium gellanilyticum</name>
    <dbReference type="NCBI Taxonomy" id="748857"/>
    <lineage>
        <taxon>Bacteria</taxon>
        <taxon>Pseudomonadati</taxon>
        <taxon>Verrucomicrobiota</taxon>
        <taxon>Verrucomicrobiia</taxon>
        <taxon>Verrucomicrobiales</taxon>
        <taxon>Verrucomicrobiaceae</taxon>
        <taxon>Roseimicrobium</taxon>
    </lineage>
</organism>
<proteinExistence type="predicted"/>
<keyword evidence="2" id="KW-1185">Reference proteome</keyword>
<gene>
    <name evidence="1" type="ORF">DES53_107186</name>
</gene>